<feature type="domain" description="Glycosyltransferase subfamily 4-like N-terminal" evidence="2">
    <location>
        <begin position="12"/>
        <end position="167"/>
    </location>
</feature>
<evidence type="ECO:0000259" key="2">
    <source>
        <dbReference type="Pfam" id="PF13439"/>
    </source>
</evidence>
<dbReference type="EC" id="2.4.-.-" evidence="3"/>
<dbReference type="Gene3D" id="3.40.50.2000">
    <property type="entry name" value="Glycogen Phosphorylase B"/>
    <property type="match status" value="2"/>
</dbReference>
<keyword evidence="4" id="KW-1185">Reference proteome</keyword>
<keyword evidence="3" id="KW-0328">Glycosyltransferase</keyword>
<dbReference type="InterPro" id="IPR028098">
    <property type="entry name" value="Glyco_trans_4-like_N"/>
</dbReference>
<dbReference type="PANTHER" id="PTHR45947:SF11">
    <property type="entry name" value="SLR1508 PROTEIN"/>
    <property type="match status" value="1"/>
</dbReference>
<dbReference type="PANTHER" id="PTHR45947">
    <property type="entry name" value="SULFOQUINOVOSYL TRANSFERASE SQD2"/>
    <property type="match status" value="1"/>
</dbReference>
<dbReference type="Proteomes" id="UP001557484">
    <property type="component" value="Unassembled WGS sequence"/>
</dbReference>
<dbReference type="InterPro" id="IPR001296">
    <property type="entry name" value="Glyco_trans_1"/>
</dbReference>
<organism evidence="3 4">
    <name type="scientific">Zhongshania arctica</name>
    <dbReference type="NCBI Taxonomy" id="3238302"/>
    <lineage>
        <taxon>Bacteria</taxon>
        <taxon>Pseudomonadati</taxon>
        <taxon>Pseudomonadota</taxon>
        <taxon>Gammaproteobacteria</taxon>
        <taxon>Cellvibrionales</taxon>
        <taxon>Spongiibacteraceae</taxon>
        <taxon>Zhongshania</taxon>
    </lineage>
</organism>
<dbReference type="InterPro" id="IPR050194">
    <property type="entry name" value="Glycosyltransferase_grp1"/>
</dbReference>
<evidence type="ECO:0000259" key="1">
    <source>
        <dbReference type="Pfam" id="PF00534"/>
    </source>
</evidence>
<sequence length="366" mass="39782">MKILLLITGLEVGGAERQVVDIADGLCRSGHSVKICYLAGKGLVRPESAEIEIIGLNVTKNIGGFLRAYFTLRKTIQEFRPDVVHSHMIHANIMAIMVRFSVRIPRIISSVHTNNVGGKLRILACRTTGLLSDITTNVSEAAVEAYEAKGAIRRGAMVVVANGIDTVRFSPNITARLMIRRNMDVADTSRVILAVGRFNEAKDYPNLLHAYKALRANGSAAQLWIAGDGELRDELIELAEQLALNNHIRFLGVQNNVSDWLNAADVFVLSSAWEGFALVVGEAMACEKVVVATNAGGVSEVLGDCGFLVPTGDSHALSLSLRDALKLPENEASELGRRARERVVENFSIVDKVNLWLGLYGKLKGK</sequence>
<keyword evidence="3" id="KW-0808">Transferase</keyword>
<dbReference type="RefSeq" id="WP_368374040.1">
    <property type="nucleotide sequence ID" value="NZ_JBFRYB010000001.1"/>
</dbReference>
<evidence type="ECO:0000313" key="4">
    <source>
        <dbReference type="Proteomes" id="UP001557484"/>
    </source>
</evidence>
<accession>A0ABV3TQX6</accession>
<gene>
    <name evidence="3" type="ORF">AB4875_00355</name>
</gene>
<dbReference type="Pfam" id="PF00534">
    <property type="entry name" value="Glycos_transf_1"/>
    <property type="match status" value="1"/>
</dbReference>
<feature type="domain" description="Glycosyl transferase family 1" evidence="1">
    <location>
        <begin position="182"/>
        <end position="342"/>
    </location>
</feature>
<dbReference type="Pfam" id="PF13439">
    <property type="entry name" value="Glyco_transf_4"/>
    <property type="match status" value="1"/>
</dbReference>
<reference evidence="3 4" key="1">
    <citation type="journal article" date="2011" name="Int. J. Syst. Evol. Microbiol.">
        <title>Zhongshania antarctica gen. nov., sp. nov. and Zhongshania guokunii sp. nov., gammaproteobacteria respectively isolated from coastal attached (fast) ice and surface seawater of the Antarctic.</title>
        <authorList>
            <person name="Li H.J."/>
            <person name="Zhang X.Y."/>
            <person name="Chen C.X."/>
            <person name="Zhang Y.J."/>
            <person name="Gao Z.M."/>
            <person name="Yu Y."/>
            <person name="Chen X.L."/>
            <person name="Chen B."/>
            <person name="Zhang Y.Z."/>
        </authorList>
    </citation>
    <scope>NUCLEOTIDE SEQUENCE [LARGE SCALE GENOMIC DNA]</scope>
    <source>
        <strain evidence="3 4">R06B22</strain>
    </source>
</reference>
<protein>
    <submittedName>
        <fullName evidence="3">Glycosyltransferase</fullName>
        <ecNumber evidence="3">2.4.-.-</ecNumber>
    </submittedName>
</protein>
<comment type="caution">
    <text evidence="3">The sequence shown here is derived from an EMBL/GenBank/DDBJ whole genome shotgun (WGS) entry which is preliminary data.</text>
</comment>
<dbReference type="SUPFAM" id="SSF53756">
    <property type="entry name" value="UDP-Glycosyltransferase/glycogen phosphorylase"/>
    <property type="match status" value="1"/>
</dbReference>
<evidence type="ECO:0000313" key="3">
    <source>
        <dbReference type="EMBL" id="MEX1663911.1"/>
    </source>
</evidence>
<name>A0ABV3TQX6_9GAMM</name>
<dbReference type="GO" id="GO:0016757">
    <property type="term" value="F:glycosyltransferase activity"/>
    <property type="evidence" value="ECO:0007669"/>
    <property type="project" value="UniProtKB-KW"/>
</dbReference>
<proteinExistence type="predicted"/>
<dbReference type="EMBL" id="JBFRYB010000001">
    <property type="protein sequence ID" value="MEX1663911.1"/>
    <property type="molecule type" value="Genomic_DNA"/>
</dbReference>